<comment type="similarity">
    <text evidence="12 13">Belongs to the TonB-dependent receptor family.</text>
</comment>
<comment type="subcellular location">
    <subcellularLocation>
        <location evidence="1 12">Cell outer membrane</location>
        <topology evidence="1 12">Multi-pass membrane protein</topology>
    </subcellularLocation>
</comment>
<feature type="compositionally biased region" description="Polar residues" evidence="14">
    <location>
        <begin position="29"/>
        <end position="47"/>
    </location>
</feature>
<keyword evidence="19" id="KW-1185">Reference proteome</keyword>
<proteinExistence type="inferred from homology"/>
<keyword evidence="3 12" id="KW-1134">Transmembrane beta strand</keyword>
<feature type="chain" id="PRO_5045748296" evidence="15">
    <location>
        <begin position="24"/>
        <end position="814"/>
    </location>
</feature>
<keyword evidence="11 12" id="KW-0998">Cell outer membrane</keyword>
<keyword evidence="5 12" id="KW-0812">Transmembrane</keyword>
<dbReference type="Gene3D" id="2.170.130.10">
    <property type="entry name" value="TonB-dependent receptor, plug domain"/>
    <property type="match status" value="1"/>
</dbReference>
<evidence type="ECO:0000256" key="11">
    <source>
        <dbReference type="ARBA" id="ARBA00023237"/>
    </source>
</evidence>
<dbReference type="InterPro" id="IPR037066">
    <property type="entry name" value="Plug_dom_sf"/>
</dbReference>
<sequence>MKQHIKLAYLALAVSLALNTAYAQEQQMASTDTQNTTSTEAQSQAGESASGLGFERIVVTGAVSRNQTVMQSSVSVSSLTPADIEIATPRSTAEIFRMLPGVRSESTGGEGNANIAVRGLPVASGGAKFLALQEDGLPVLQFGDIAFGNADIFLRADATLSRLDVIRGGSASTAASNSPGGIINFVSKTGEAGGGSLAITSGLNYDSFRTDFEYGGDLNSDTRFHVGGFVRQGEGVRDPGYQGETGYQLKANLTREFNSGYVRLYVKHLNDKAASYMPMPMLADGSSVEGFDAQRDTLQSAYLTQTVRLNGDNQISRGDVRDGMNPEINSVGVEAVFDLSEGWTLENRFRISDVSGNFNTLFPAEVGNTQQIADSIAGSGATVSYAVGPNAGSVYNGANAMRIHTFDVEINDFGSIVNDLKLSRRFGDVDVNVGYYVADQNISMSWLWNSYFMALKGDNAELLNVNAQDGTAFSEQGLLAYGVPFWGNCCQRNYDTSYSIKAPYAGVSWAKDKLSLDASIRRDIGSADGTYAGAAQASRDMNNDGVISQVEQSVSGIDLANPSLVNYSWGYNSYSVGANYQFDNDWAVFARISKGGRANADRLLFGKVNADGSVAKQDAVDEVTQYEFGSKSRHGNLNVFATAFFAETEEQNFEATSQRFFDRVYKAQGVELESSYRLGDLELRGAVTLTDAEISKDALSPELEGNTPRRQADMLYSLMARYYLDKAQLGFSVIGTSDAYAQDNNDLKFSGYAQVNVFASYELAENLQLSANINNLFDEVGITEAEEGSVPANGIIRARTINGRTASVGLRYQF</sequence>
<dbReference type="Pfam" id="PF07715">
    <property type="entry name" value="Plug"/>
    <property type="match status" value="1"/>
</dbReference>
<feature type="signal peptide" evidence="15">
    <location>
        <begin position="1"/>
        <end position="23"/>
    </location>
</feature>
<dbReference type="InterPro" id="IPR000531">
    <property type="entry name" value="Beta-barrel_TonB"/>
</dbReference>
<dbReference type="Pfam" id="PF00593">
    <property type="entry name" value="TonB_dep_Rec_b-barrel"/>
    <property type="match status" value="1"/>
</dbReference>
<keyword evidence="2 12" id="KW-0813">Transport</keyword>
<dbReference type="RefSeq" id="WP_226765483.1">
    <property type="nucleotide sequence ID" value="NZ_BAAAEO010000001.1"/>
</dbReference>
<keyword evidence="6 15" id="KW-0732">Signal</keyword>
<dbReference type="PANTHER" id="PTHR32552">
    <property type="entry name" value="FERRICHROME IRON RECEPTOR-RELATED"/>
    <property type="match status" value="1"/>
</dbReference>
<evidence type="ECO:0000256" key="9">
    <source>
        <dbReference type="ARBA" id="ARBA00023077"/>
    </source>
</evidence>
<evidence type="ECO:0000256" key="3">
    <source>
        <dbReference type="ARBA" id="ARBA00022452"/>
    </source>
</evidence>
<evidence type="ECO:0000256" key="7">
    <source>
        <dbReference type="ARBA" id="ARBA00023004"/>
    </source>
</evidence>
<evidence type="ECO:0000256" key="4">
    <source>
        <dbReference type="ARBA" id="ARBA00022496"/>
    </source>
</evidence>
<dbReference type="PROSITE" id="PS52016">
    <property type="entry name" value="TONB_DEPENDENT_REC_3"/>
    <property type="match status" value="1"/>
</dbReference>
<evidence type="ECO:0000256" key="12">
    <source>
        <dbReference type="PROSITE-ProRule" id="PRU01360"/>
    </source>
</evidence>
<accession>A0ABP3ND83</accession>
<evidence type="ECO:0000256" key="2">
    <source>
        <dbReference type="ARBA" id="ARBA00022448"/>
    </source>
</evidence>
<name>A0ABP3ND83_9GAMM</name>
<evidence type="ECO:0000259" key="17">
    <source>
        <dbReference type="Pfam" id="PF07715"/>
    </source>
</evidence>
<gene>
    <name evidence="18" type="ORF">GCM10009098_06770</name>
</gene>
<dbReference type="InterPro" id="IPR012910">
    <property type="entry name" value="Plug_dom"/>
</dbReference>
<evidence type="ECO:0000256" key="13">
    <source>
        <dbReference type="RuleBase" id="RU003357"/>
    </source>
</evidence>
<keyword evidence="7" id="KW-0408">Iron</keyword>
<comment type="caution">
    <text evidence="18">The sequence shown here is derived from an EMBL/GenBank/DDBJ whole genome shotgun (WGS) entry which is preliminary data.</text>
</comment>
<feature type="domain" description="TonB-dependent receptor-like beta-barrel" evidence="16">
    <location>
        <begin position="308"/>
        <end position="776"/>
    </location>
</feature>
<evidence type="ECO:0000256" key="8">
    <source>
        <dbReference type="ARBA" id="ARBA00023065"/>
    </source>
</evidence>
<keyword evidence="8" id="KW-0406">Ion transport</keyword>
<evidence type="ECO:0000256" key="14">
    <source>
        <dbReference type="SAM" id="MobiDB-lite"/>
    </source>
</evidence>
<evidence type="ECO:0000313" key="18">
    <source>
        <dbReference type="EMBL" id="GAA0541777.1"/>
    </source>
</evidence>
<dbReference type="Proteomes" id="UP001501169">
    <property type="component" value="Unassembled WGS sequence"/>
</dbReference>
<protein>
    <submittedName>
        <fullName evidence="18">TonB-dependent receptor</fullName>
    </submittedName>
</protein>
<keyword evidence="10 12" id="KW-0472">Membrane</keyword>
<evidence type="ECO:0000313" key="19">
    <source>
        <dbReference type="Proteomes" id="UP001501169"/>
    </source>
</evidence>
<reference evidence="19" key="1">
    <citation type="journal article" date="2019" name="Int. J. Syst. Evol. Microbiol.">
        <title>The Global Catalogue of Microorganisms (GCM) 10K type strain sequencing project: providing services to taxonomists for standard genome sequencing and annotation.</title>
        <authorList>
            <consortium name="The Broad Institute Genomics Platform"/>
            <consortium name="The Broad Institute Genome Sequencing Center for Infectious Disease"/>
            <person name="Wu L."/>
            <person name="Ma J."/>
        </authorList>
    </citation>
    <scope>NUCLEOTIDE SEQUENCE [LARGE SCALE GENOMIC DNA]</scope>
    <source>
        <strain evidence="19">JCM 14331</strain>
    </source>
</reference>
<evidence type="ECO:0000256" key="5">
    <source>
        <dbReference type="ARBA" id="ARBA00022692"/>
    </source>
</evidence>
<evidence type="ECO:0000256" key="1">
    <source>
        <dbReference type="ARBA" id="ARBA00004571"/>
    </source>
</evidence>
<keyword evidence="4" id="KW-0410">Iron transport</keyword>
<keyword evidence="18" id="KW-0675">Receptor</keyword>
<keyword evidence="9 13" id="KW-0798">TonB box</keyword>
<dbReference type="InterPro" id="IPR039426">
    <property type="entry name" value="TonB-dep_rcpt-like"/>
</dbReference>
<dbReference type="PANTHER" id="PTHR32552:SF89">
    <property type="entry name" value="CATECHOLATE SIDEROPHORE RECEPTOR FIU"/>
    <property type="match status" value="1"/>
</dbReference>
<evidence type="ECO:0000256" key="10">
    <source>
        <dbReference type="ARBA" id="ARBA00023136"/>
    </source>
</evidence>
<feature type="region of interest" description="Disordered" evidence="14">
    <location>
        <begin position="29"/>
        <end position="48"/>
    </location>
</feature>
<feature type="domain" description="TonB-dependent receptor plug" evidence="17">
    <location>
        <begin position="69"/>
        <end position="182"/>
    </location>
</feature>
<dbReference type="Gene3D" id="2.40.170.20">
    <property type="entry name" value="TonB-dependent receptor, beta-barrel domain"/>
    <property type="match status" value="1"/>
</dbReference>
<organism evidence="18 19">
    <name type="scientific">Rheinheimera aquimaris</name>
    <dbReference type="NCBI Taxonomy" id="412437"/>
    <lineage>
        <taxon>Bacteria</taxon>
        <taxon>Pseudomonadati</taxon>
        <taxon>Pseudomonadota</taxon>
        <taxon>Gammaproteobacteria</taxon>
        <taxon>Chromatiales</taxon>
        <taxon>Chromatiaceae</taxon>
        <taxon>Rheinheimera</taxon>
    </lineage>
</organism>
<evidence type="ECO:0000256" key="15">
    <source>
        <dbReference type="SAM" id="SignalP"/>
    </source>
</evidence>
<dbReference type="SUPFAM" id="SSF56935">
    <property type="entry name" value="Porins"/>
    <property type="match status" value="1"/>
</dbReference>
<evidence type="ECO:0000259" key="16">
    <source>
        <dbReference type="Pfam" id="PF00593"/>
    </source>
</evidence>
<evidence type="ECO:0000256" key="6">
    <source>
        <dbReference type="ARBA" id="ARBA00022729"/>
    </source>
</evidence>
<dbReference type="InterPro" id="IPR036942">
    <property type="entry name" value="Beta-barrel_TonB_sf"/>
</dbReference>
<dbReference type="EMBL" id="BAAAEO010000001">
    <property type="protein sequence ID" value="GAA0541777.1"/>
    <property type="molecule type" value="Genomic_DNA"/>
</dbReference>